<reference evidence="3 4" key="1">
    <citation type="journal article" date="2018" name="Sci. Rep.">
        <title>Genome sequence of the cauliflower mushroom Sparassis crispa (Hanabiratake) and its association with beneficial usage.</title>
        <authorList>
            <person name="Kiyama R."/>
            <person name="Furutani Y."/>
            <person name="Kawaguchi K."/>
            <person name="Nakanishi T."/>
        </authorList>
    </citation>
    <scope>NUCLEOTIDE SEQUENCE [LARGE SCALE GENOMIC DNA]</scope>
</reference>
<feature type="transmembrane region" description="Helical" evidence="1">
    <location>
        <begin position="50"/>
        <end position="71"/>
    </location>
</feature>
<dbReference type="Proteomes" id="UP000287166">
    <property type="component" value="Unassembled WGS sequence"/>
</dbReference>
<evidence type="ECO:0000313" key="4">
    <source>
        <dbReference type="Proteomes" id="UP000287166"/>
    </source>
</evidence>
<name>A0A401G8N3_9APHY</name>
<evidence type="ECO:0000256" key="1">
    <source>
        <dbReference type="SAM" id="Phobius"/>
    </source>
</evidence>
<protein>
    <recommendedName>
        <fullName evidence="2">DUF6533 domain-containing protein</fullName>
    </recommendedName>
</protein>
<dbReference type="InParanoid" id="A0A401G8N3"/>
<dbReference type="AlphaFoldDB" id="A0A401G8N3"/>
<gene>
    <name evidence="3" type="ORF">SCP_0114250</name>
</gene>
<organism evidence="3 4">
    <name type="scientific">Sparassis crispa</name>
    <dbReference type="NCBI Taxonomy" id="139825"/>
    <lineage>
        <taxon>Eukaryota</taxon>
        <taxon>Fungi</taxon>
        <taxon>Dikarya</taxon>
        <taxon>Basidiomycota</taxon>
        <taxon>Agaricomycotina</taxon>
        <taxon>Agaricomycetes</taxon>
        <taxon>Polyporales</taxon>
        <taxon>Sparassidaceae</taxon>
        <taxon>Sparassis</taxon>
    </lineage>
</organism>
<dbReference type="GeneID" id="38775453"/>
<comment type="caution">
    <text evidence="3">The sequence shown here is derived from an EMBL/GenBank/DDBJ whole genome shotgun (WGS) entry which is preliminary data.</text>
</comment>
<accession>A0A401G8N3</accession>
<keyword evidence="1" id="KW-1133">Transmembrane helix</keyword>
<evidence type="ECO:0000313" key="3">
    <source>
        <dbReference type="EMBL" id="GBE78536.1"/>
    </source>
</evidence>
<dbReference type="RefSeq" id="XP_027609449.1">
    <property type="nucleotide sequence ID" value="XM_027753648.1"/>
</dbReference>
<dbReference type="InterPro" id="IPR045340">
    <property type="entry name" value="DUF6533"/>
</dbReference>
<feature type="transmembrane region" description="Helical" evidence="1">
    <location>
        <begin position="16"/>
        <end position="38"/>
    </location>
</feature>
<sequence>MALSSYQQDFLNSACYAAVFALIWYGYLLTSALEVKYIWRAKRIFTPACLLFYSVRYSRLTFALLILRSTWSGKSLLR</sequence>
<proteinExistence type="predicted"/>
<dbReference type="Pfam" id="PF20151">
    <property type="entry name" value="DUF6533"/>
    <property type="match status" value="1"/>
</dbReference>
<keyword evidence="1" id="KW-0812">Transmembrane</keyword>
<dbReference type="EMBL" id="BFAD01000001">
    <property type="protein sequence ID" value="GBE78536.1"/>
    <property type="molecule type" value="Genomic_DNA"/>
</dbReference>
<keyword evidence="4" id="KW-1185">Reference proteome</keyword>
<evidence type="ECO:0000259" key="2">
    <source>
        <dbReference type="Pfam" id="PF20151"/>
    </source>
</evidence>
<feature type="domain" description="DUF6533" evidence="2">
    <location>
        <begin position="15"/>
        <end position="58"/>
    </location>
</feature>
<keyword evidence="1" id="KW-0472">Membrane</keyword>